<name>A0A4Y2BNV7_ARAVE</name>
<evidence type="ECO:0000313" key="1">
    <source>
        <dbReference type="EMBL" id="GBL93377.1"/>
    </source>
</evidence>
<protein>
    <submittedName>
        <fullName evidence="1">Uncharacterized protein</fullName>
    </submittedName>
</protein>
<evidence type="ECO:0000313" key="2">
    <source>
        <dbReference type="Proteomes" id="UP000499080"/>
    </source>
</evidence>
<organism evidence="1 2">
    <name type="scientific">Araneus ventricosus</name>
    <name type="common">Orbweaver spider</name>
    <name type="synonym">Epeira ventricosa</name>
    <dbReference type="NCBI Taxonomy" id="182803"/>
    <lineage>
        <taxon>Eukaryota</taxon>
        <taxon>Metazoa</taxon>
        <taxon>Ecdysozoa</taxon>
        <taxon>Arthropoda</taxon>
        <taxon>Chelicerata</taxon>
        <taxon>Arachnida</taxon>
        <taxon>Araneae</taxon>
        <taxon>Araneomorphae</taxon>
        <taxon>Entelegynae</taxon>
        <taxon>Araneoidea</taxon>
        <taxon>Araneidae</taxon>
        <taxon>Araneus</taxon>
    </lineage>
</organism>
<accession>A0A4Y2BNV7</accession>
<dbReference type="EMBL" id="BGPR01000093">
    <property type="protein sequence ID" value="GBL93377.1"/>
    <property type="molecule type" value="Genomic_DNA"/>
</dbReference>
<gene>
    <name evidence="1" type="ORF">AVEN_219496_1</name>
</gene>
<dbReference type="AlphaFoldDB" id="A0A4Y2BNV7"/>
<comment type="caution">
    <text evidence="1">The sequence shown here is derived from an EMBL/GenBank/DDBJ whole genome shotgun (WGS) entry which is preliminary data.</text>
</comment>
<dbReference type="Proteomes" id="UP000499080">
    <property type="component" value="Unassembled WGS sequence"/>
</dbReference>
<sequence length="98" mass="11159">MVLELFFNHRKRCPSVVIVGLTMGVQLINEINGMPFSACFFSRLPPARSVFAYNIEELERRHSGKPNVVFMTPGSVVINNLRRLGWNISQKEHHPALP</sequence>
<keyword evidence="2" id="KW-1185">Reference proteome</keyword>
<reference evidence="1 2" key="1">
    <citation type="journal article" date="2019" name="Sci. Rep.">
        <title>Orb-weaving spider Araneus ventricosus genome elucidates the spidroin gene catalogue.</title>
        <authorList>
            <person name="Kono N."/>
            <person name="Nakamura H."/>
            <person name="Ohtoshi R."/>
            <person name="Moran D.A.P."/>
            <person name="Shinohara A."/>
            <person name="Yoshida Y."/>
            <person name="Fujiwara M."/>
            <person name="Mori M."/>
            <person name="Tomita M."/>
            <person name="Arakawa K."/>
        </authorList>
    </citation>
    <scope>NUCLEOTIDE SEQUENCE [LARGE SCALE GENOMIC DNA]</scope>
</reference>
<proteinExistence type="predicted"/>